<keyword evidence="8" id="KW-0804">Transcription</keyword>
<keyword evidence="4" id="KW-0863">Zinc-finger</keyword>
<protein>
    <submittedName>
        <fullName evidence="13">Uncharacterized protein</fullName>
    </submittedName>
</protein>
<feature type="domain" description="ELM2" evidence="11">
    <location>
        <begin position="125"/>
        <end position="210"/>
    </location>
</feature>
<evidence type="ECO:0000259" key="12">
    <source>
        <dbReference type="PROSITE" id="PS51293"/>
    </source>
</evidence>
<dbReference type="Proteomes" id="UP001196413">
    <property type="component" value="Unassembled WGS sequence"/>
</dbReference>
<name>A0AAD5R117_PARTN</name>
<dbReference type="PROSITE" id="PS51293">
    <property type="entry name" value="SANT"/>
    <property type="match status" value="2"/>
</dbReference>
<dbReference type="FunFam" id="1.10.10.60:FF:000012">
    <property type="entry name" value="Metastasis-associated 1 family, member 3"/>
    <property type="match status" value="1"/>
</dbReference>
<evidence type="ECO:0000313" key="13">
    <source>
        <dbReference type="EMBL" id="KAJ1367494.1"/>
    </source>
</evidence>
<evidence type="ECO:0000256" key="7">
    <source>
        <dbReference type="ARBA" id="ARBA00023125"/>
    </source>
</evidence>
<evidence type="ECO:0000256" key="5">
    <source>
        <dbReference type="ARBA" id="ARBA00022833"/>
    </source>
</evidence>
<evidence type="ECO:0000256" key="3">
    <source>
        <dbReference type="ARBA" id="ARBA00022723"/>
    </source>
</evidence>
<accession>A0AAD5R117</accession>
<dbReference type="SMART" id="SM00717">
    <property type="entry name" value="SANT"/>
    <property type="match status" value="2"/>
</dbReference>
<dbReference type="EMBL" id="JAHQIW010005931">
    <property type="protein sequence ID" value="KAJ1367494.1"/>
    <property type="molecule type" value="Genomic_DNA"/>
</dbReference>
<dbReference type="Gene3D" id="4.10.1240.50">
    <property type="match status" value="1"/>
</dbReference>
<keyword evidence="6" id="KW-0805">Transcription regulation</keyword>
<dbReference type="PANTHER" id="PTHR16089">
    <property type="entry name" value="REST COREPRESSOR COREST PROTEIN-RELATED"/>
    <property type="match status" value="1"/>
</dbReference>
<dbReference type="Gene3D" id="1.10.10.60">
    <property type="entry name" value="Homeodomain-like"/>
    <property type="match status" value="1"/>
</dbReference>
<feature type="compositionally biased region" description="Acidic residues" evidence="10">
    <location>
        <begin position="99"/>
        <end position="113"/>
    </location>
</feature>
<reference evidence="13" key="1">
    <citation type="submission" date="2021-06" db="EMBL/GenBank/DDBJ databases">
        <title>Parelaphostrongylus tenuis whole genome reference sequence.</title>
        <authorList>
            <person name="Garwood T.J."/>
            <person name="Larsen P.A."/>
            <person name="Fountain-Jones N.M."/>
            <person name="Garbe J.R."/>
            <person name="Macchietto M.G."/>
            <person name="Kania S.A."/>
            <person name="Gerhold R.W."/>
            <person name="Richards J.E."/>
            <person name="Wolf T.M."/>
        </authorList>
    </citation>
    <scope>NUCLEOTIDE SEQUENCE</scope>
    <source>
        <strain evidence="13">MNPRO001-30</strain>
        <tissue evidence="13">Meninges</tissue>
    </source>
</reference>
<feature type="compositionally biased region" description="Basic residues" evidence="10">
    <location>
        <begin position="84"/>
        <end position="94"/>
    </location>
</feature>
<proteinExistence type="predicted"/>
<keyword evidence="9" id="KW-0539">Nucleus</keyword>
<dbReference type="PANTHER" id="PTHR16089:SF28">
    <property type="entry name" value="REST COREPRESSOR"/>
    <property type="match status" value="1"/>
</dbReference>
<dbReference type="Pfam" id="PF00249">
    <property type="entry name" value="Myb_DNA-binding"/>
    <property type="match status" value="1"/>
</dbReference>
<keyword evidence="3" id="KW-0479">Metal-binding</keyword>
<evidence type="ECO:0000256" key="8">
    <source>
        <dbReference type="ARBA" id="ARBA00023163"/>
    </source>
</evidence>
<feature type="domain" description="SANT" evidence="12">
    <location>
        <begin position="448"/>
        <end position="499"/>
    </location>
</feature>
<feature type="region of interest" description="Disordered" evidence="10">
    <location>
        <begin position="55"/>
        <end position="114"/>
    </location>
</feature>
<dbReference type="GO" id="GO:0008270">
    <property type="term" value="F:zinc ion binding"/>
    <property type="evidence" value="ECO:0007669"/>
    <property type="project" value="UniProtKB-KW"/>
</dbReference>
<evidence type="ECO:0000259" key="11">
    <source>
        <dbReference type="PROSITE" id="PS51156"/>
    </source>
</evidence>
<keyword evidence="14" id="KW-1185">Reference proteome</keyword>
<dbReference type="InterPro" id="IPR017884">
    <property type="entry name" value="SANT_dom"/>
</dbReference>
<organism evidence="13 14">
    <name type="scientific">Parelaphostrongylus tenuis</name>
    <name type="common">Meningeal worm</name>
    <dbReference type="NCBI Taxonomy" id="148309"/>
    <lineage>
        <taxon>Eukaryota</taxon>
        <taxon>Metazoa</taxon>
        <taxon>Ecdysozoa</taxon>
        <taxon>Nematoda</taxon>
        <taxon>Chromadorea</taxon>
        <taxon>Rhabditida</taxon>
        <taxon>Rhabditina</taxon>
        <taxon>Rhabditomorpha</taxon>
        <taxon>Strongyloidea</taxon>
        <taxon>Metastrongylidae</taxon>
        <taxon>Parelaphostrongylus</taxon>
    </lineage>
</organism>
<comment type="subcellular location">
    <subcellularLocation>
        <location evidence="1">Nucleus</location>
    </subcellularLocation>
</comment>
<dbReference type="InterPro" id="IPR000949">
    <property type="entry name" value="ELM2_dom"/>
</dbReference>
<dbReference type="GO" id="GO:0005667">
    <property type="term" value="C:transcription regulator complex"/>
    <property type="evidence" value="ECO:0007669"/>
    <property type="project" value="TreeGrafter"/>
</dbReference>
<dbReference type="InterPro" id="IPR051066">
    <property type="entry name" value="Trans_reg/Corepressor"/>
</dbReference>
<evidence type="ECO:0000313" key="14">
    <source>
        <dbReference type="Proteomes" id="UP001196413"/>
    </source>
</evidence>
<keyword evidence="5" id="KW-0862">Zinc</keyword>
<dbReference type="InterPro" id="IPR001005">
    <property type="entry name" value="SANT/Myb"/>
</dbReference>
<dbReference type="PROSITE" id="PS51156">
    <property type="entry name" value="ELM2"/>
    <property type="match status" value="1"/>
</dbReference>
<evidence type="ECO:0000256" key="1">
    <source>
        <dbReference type="ARBA" id="ARBA00004123"/>
    </source>
</evidence>
<dbReference type="SMART" id="SM01189">
    <property type="entry name" value="ELM2"/>
    <property type="match status" value="1"/>
</dbReference>
<dbReference type="InterPro" id="IPR009057">
    <property type="entry name" value="Homeodomain-like_sf"/>
</dbReference>
<dbReference type="CDD" id="cd00167">
    <property type="entry name" value="SANT"/>
    <property type="match status" value="1"/>
</dbReference>
<dbReference type="GO" id="GO:0006357">
    <property type="term" value="P:regulation of transcription by RNA polymerase II"/>
    <property type="evidence" value="ECO:0007669"/>
    <property type="project" value="TreeGrafter"/>
</dbReference>
<evidence type="ECO:0000256" key="9">
    <source>
        <dbReference type="ARBA" id="ARBA00023242"/>
    </source>
</evidence>
<keyword evidence="7" id="KW-0238">DNA-binding</keyword>
<dbReference type="GO" id="GO:0000118">
    <property type="term" value="C:histone deacetylase complex"/>
    <property type="evidence" value="ECO:0007669"/>
    <property type="project" value="TreeGrafter"/>
</dbReference>
<sequence length="504" mass="58692">MKRSCVGETGDRLSALTDETVDKANILEEMAVDVPSDAHTEDTHSDVNPFLSAAVVMKGENSSDTQNADFEEKSRQNGDVISRKTTKRAKRTRTKRNDSDDENEDEEKDDDVEVDHKAMLSNADRKIQVGDDFQARVDEPQKERDNEMSTYEEREHVLWCPPAYIDKKRLNEYCEFANANHKLGEDQALYLLQKSNFDFDIAREKVMRRVPIKEEWSEDDRALFKQALLMFGKRFDKIRQMMPYRSMPSIIQFYYNTKKDSDYKSLIDTKMADDSEDDDSVDDQHNEADTCNNCGENCRVLYFVDDVQLCLVCWTHFRMSGKHRPCSVVSVLDNNRQRKRRTCPKDMLDIAHSFVGMSSCIDHEFTPDNKEVIDGMEIVQIRKTKCHEEMKAVMCELAKVRARAIRLEYSMKTQRSEGFTDGLDSLRYLTVIDKKDEDSFPIKLDKIKAYDEWSEEERMVAFRCLIRYEEDFDAVSEVVGTKTPDQIKSFYMEVKPDIDKVLKK</sequence>
<dbReference type="Pfam" id="PF01448">
    <property type="entry name" value="ELM2"/>
    <property type="match status" value="1"/>
</dbReference>
<dbReference type="GO" id="GO:0003677">
    <property type="term" value="F:DNA binding"/>
    <property type="evidence" value="ECO:0007669"/>
    <property type="project" value="UniProtKB-KW"/>
</dbReference>
<feature type="domain" description="SANT" evidence="12">
    <location>
        <begin position="211"/>
        <end position="262"/>
    </location>
</feature>
<keyword evidence="2" id="KW-0678">Repressor</keyword>
<evidence type="ECO:0000256" key="10">
    <source>
        <dbReference type="SAM" id="MobiDB-lite"/>
    </source>
</evidence>
<evidence type="ECO:0000256" key="2">
    <source>
        <dbReference type="ARBA" id="ARBA00022491"/>
    </source>
</evidence>
<evidence type="ECO:0000256" key="6">
    <source>
        <dbReference type="ARBA" id="ARBA00023015"/>
    </source>
</evidence>
<dbReference type="AlphaFoldDB" id="A0AAD5R117"/>
<gene>
    <name evidence="13" type="ORF">KIN20_028419</name>
</gene>
<dbReference type="Gene3D" id="1.20.58.1880">
    <property type="match status" value="1"/>
</dbReference>
<dbReference type="SUPFAM" id="SSF46689">
    <property type="entry name" value="Homeodomain-like"/>
    <property type="match status" value="2"/>
</dbReference>
<dbReference type="GO" id="GO:0003714">
    <property type="term" value="F:transcription corepressor activity"/>
    <property type="evidence" value="ECO:0007669"/>
    <property type="project" value="TreeGrafter"/>
</dbReference>
<evidence type="ECO:0000256" key="4">
    <source>
        <dbReference type="ARBA" id="ARBA00022771"/>
    </source>
</evidence>
<comment type="caution">
    <text evidence="13">The sequence shown here is derived from an EMBL/GenBank/DDBJ whole genome shotgun (WGS) entry which is preliminary data.</text>
</comment>